<dbReference type="OrthoDB" id="2602488at2"/>
<gene>
    <name evidence="2" type="ORF">SLAV_00280</name>
    <name evidence="3" type="ORF">SLAV_39110</name>
</gene>
<dbReference type="Pfam" id="PF13529">
    <property type="entry name" value="Peptidase_C39_2"/>
    <property type="match status" value="1"/>
</dbReference>
<protein>
    <recommendedName>
        <fullName evidence="1">Peptidase C39-like domain-containing protein</fullName>
    </recommendedName>
</protein>
<dbReference type="Gene3D" id="3.90.70.10">
    <property type="entry name" value="Cysteine proteinases"/>
    <property type="match status" value="1"/>
</dbReference>
<keyword evidence="4" id="KW-1185">Reference proteome</keyword>
<reference evidence="3 4" key="1">
    <citation type="submission" date="2017-11" db="EMBL/GenBank/DDBJ databases">
        <title>Complete genome sequence of Streptomyces lavendulae subsp. lavendulae CCM 3239 (formerly 'Streptomyces aureofaciens CCM 3239'), the producer of the angucycline-type antibiotic auricin.</title>
        <authorList>
            <person name="Busche T."/>
            <person name="Novakova R."/>
            <person name="Al'Dilaimi A."/>
            <person name="Homerova D."/>
            <person name="Feckova L."/>
            <person name="Rezuchova B."/>
            <person name="Mingyar E."/>
            <person name="Csolleiova D."/>
            <person name="Bekeova C."/>
            <person name="Winkler A."/>
            <person name="Sevcikova B."/>
            <person name="Kalinowski J."/>
            <person name="Kormanec J."/>
            <person name="Ruckert C."/>
        </authorList>
    </citation>
    <scope>NUCLEOTIDE SEQUENCE [LARGE SCALE GENOMIC DNA]</scope>
    <source>
        <strain evidence="3 4">CCM 3239</strain>
    </source>
</reference>
<dbReference type="InterPro" id="IPR039564">
    <property type="entry name" value="Peptidase_C39-like"/>
</dbReference>
<dbReference type="EMBL" id="CP024985">
    <property type="protein sequence ID" value="ATZ29585.1"/>
    <property type="molecule type" value="Genomic_DNA"/>
</dbReference>
<dbReference type="AlphaFoldDB" id="A0A2K8PV86"/>
<evidence type="ECO:0000313" key="4">
    <source>
        <dbReference type="Proteomes" id="UP000231791"/>
    </source>
</evidence>
<proteinExistence type="predicted"/>
<dbReference type="RefSeq" id="WP_030239872.1">
    <property type="nucleotide sequence ID" value="NZ_CP024985.1"/>
</dbReference>
<dbReference type="Proteomes" id="UP000231791">
    <property type="component" value="Chromosome"/>
</dbReference>
<name>A0A2K8PV86_STRLA</name>
<dbReference type="GeneID" id="49388751"/>
<organism evidence="3 4">
    <name type="scientific">Streptomyces lavendulae subsp. lavendulae</name>
    <dbReference type="NCBI Taxonomy" id="58340"/>
    <lineage>
        <taxon>Bacteria</taxon>
        <taxon>Bacillati</taxon>
        <taxon>Actinomycetota</taxon>
        <taxon>Actinomycetes</taxon>
        <taxon>Kitasatosporales</taxon>
        <taxon>Streptomycetaceae</taxon>
        <taxon>Streptomyces</taxon>
    </lineage>
</organism>
<feature type="domain" description="Peptidase C39-like" evidence="1">
    <location>
        <begin position="9"/>
        <end position="174"/>
    </location>
</feature>
<evidence type="ECO:0000259" key="1">
    <source>
        <dbReference type="Pfam" id="PF13529"/>
    </source>
</evidence>
<evidence type="ECO:0000313" key="2">
    <source>
        <dbReference type="EMBL" id="ATZ21986.1"/>
    </source>
</evidence>
<sequence length="207" mass="22288">MTTATTHHVPYFSQWESASLVPEFVSGTTAAAADPLWASSGADTAEEYAFWAPRMCGMACLRMALGYFGHPVPASVPLVREALAAGAYVRDGDQVQGLIYAPFAAWVATRWGLFAESRPQLSVEQVDAEVARGRLVLLSVHRSIRTLDLEPAQRGGHLVLAVGSNANHIAIHNPSGFPEISQQFHQVPRADLGRFFAGRGVVLGHAQ</sequence>
<evidence type="ECO:0000313" key="3">
    <source>
        <dbReference type="EMBL" id="ATZ29585.1"/>
    </source>
</evidence>
<accession>A0A2K8PV86</accession>
<dbReference type="EMBL" id="CP024985">
    <property type="protein sequence ID" value="ATZ21986.1"/>
    <property type="molecule type" value="Genomic_DNA"/>
</dbReference>
<dbReference type="KEGG" id="slx:SLAV_39110"/>
<dbReference type="KEGG" id="slx:SLAV_00280"/>